<keyword evidence="1" id="KW-1133">Transmembrane helix</keyword>
<name>A0ABV9LXH3_9ALTE</name>
<keyword evidence="1" id="KW-0472">Membrane</keyword>
<sequence length="43" mass="5038">MTPKTWQAHRTEMQREDRREWLQVIAISLLVIAAGTLLAYLVQ</sequence>
<organism evidence="2 3">
    <name type="scientific">Glaciecola siphonariae</name>
    <dbReference type="NCBI Taxonomy" id="521012"/>
    <lineage>
        <taxon>Bacteria</taxon>
        <taxon>Pseudomonadati</taxon>
        <taxon>Pseudomonadota</taxon>
        <taxon>Gammaproteobacteria</taxon>
        <taxon>Alteromonadales</taxon>
        <taxon>Alteromonadaceae</taxon>
        <taxon>Glaciecola</taxon>
    </lineage>
</organism>
<dbReference type="Proteomes" id="UP001595897">
    <property type="component" value="Unassembled WGS sequence"/>
</dbReference>
<comment type="caution">
    <text evidence="2">The sequence shown here is derived from an EMBL/GenBank/DDBJ whole genome shotgun (WGS) entry which is preliminary data.</text>
</comment>
<proteinExistence type="predicted"/>
<accession>A0ABV9LXH3</accession>
<dbReference type="EMBL" id="JBHSGU010000005">
    <property type="protein sequence ID" value="MFC4701271.1"/>
    <property type="molecule type" value="Genomic_DNA"/>
</dbReference>
<dbReference type="RefSeq" id="WP_382409547.1">
    <property type="nucleotide sequence ID" value="NZ_JBHSGU010000005.1"/>
</dbReference>
<evidence type="ECO:0000313" key="3">
    <source>
        <dbReference type="Proteomes" id="UP001595897"/>
    </source>
</evidence>
<evidence type="ECO:0000256" key="1">
    <source>
        <dbReference type="SAM" id="Phobius"/>
    </source>
</evidence>
<protein>
    <submittedName>
        <fullName evidence="2">Uncharacterized protein</fullName>
    </submittedName>
</protein>
<keyword evidence="1" id="KW-0812">Transmembrane</keyword>
<reference evidence="3" key="1">
    <citation type="journal article" date="2019" name="Int. J. Syst. Evol. Microbiol.">
        <title>The Global Catalogue of Microorganisms (GCM) 10K type strain sequencing project: providing services to taxonomists for standard genome sequencing and annotation.</title>
        <authorList>
            <consortium name="The Broad Institute Genomics Platform"/>
            <consortium name="The Broad Institute Genome Sequencing Center for Infectious Disease"/>
            <person name="Wu L."/>
            <person name="Ma J."/>
        </authorList>
    </citation>
    <scope>NUCLEOTIDE SEQUENCE [LARGE SCALE GENOMIC DNA]</scope>
    <source>
        <strain evidence="3">KACC 12507</strain>
    </source>
</reference>
<evidence type="ECO:0000313" key="2">
    <source>
        <dbReference type="EMBL" id="MFC4701271.1"/>
    </source>
</evidence>
<keyword evidence="3" id="KW-1185">Reference proteome</keyword>
<gene>
    <name evidence="2" type="ORF">ACFO4O_13945</name>
</gene>
<feature type="transmembrane region" description="Helical" evidence="1">
    <location>
        <begin position="21"/>
        <end position="42"/>
    </location>
</feature>